<reference evidence="1 2" key="1">
    <citation type="submission" date="2017-10" db="EMBL/GenBank/DDBJ databases">
        <title>Draft genome of Longimonas halophila.</title>
        <authorList>
            <person name="Goh K.M."/>
            <person name="Shamsir M.S."/>
            <person name="Lim S.W."/>
        </authorList>
    </citation>
    <scope>NUCLEOTIDE SEQUENCE [LARGE SCALE GENOMIC DNA]</scope>
    <source>
        <strain evidence="1 2">KCTC 42399</strain>
    </source>
</reference>
<evidence type="ECO:0000313" key="2">
    <source>
        <dbReference type="Proteomes" id="UP000221024"/>
    </source>
</evidence>
<name>A0A2H3NP88_9BACT</name>
<organism evidence="1 2">
    <name type="scientific">Longimonas halophila</name>
    <dbReference type="NCBI Taxonomy" id="1469170"/>
    <lineage>
        <taxon>Bacteria</taxon>
        <taxon>Pseudomonadati</taxon>
        <taxon>Rhodothermota</taxon>
        <taxon>Rhodothermia</taxon>
        <taxon>Rhodothermales</taxon>
        <taxon>Salisaetaceae</taxon>
        <taxon>Longimonas</taxon>
    </lineage>
</organism>
<dbReference type="EMBL" id="PDEP01000002">
    <property type="protein sequence ID" value="PEN08854.1"/>
    <property type="molecule type" value="Genomic_DNA"/>
</dbReference>
<dbReference type="Pfam" id="PF14907">
    <property type="entry name" value="NTP_transf_5"/>
    <property type="match status" value="1"/>
</dbReference>
<evidence type="ECO:0008006" key="3">
    <source>
        <dbReference type="Google" id="ProtNLM"/>
    </source>
</evidence>
<sequence length="416" mass="46887">MSTATRSPNGSPPAHPPETALVQTCAAMHSAADESHLNALLDHDLNWEVVQMHARRHGVEAMVNNRIHGDARVPAAVREALAASSRATAHFNMHRLHVLLDLLRRCADAGCRVVPFKGAVLAQRYYGNLAFRRFADLDVLVAPADLPAVKEILQTMHFAPLRTGDAEDQALQAHIGVEMHRAADQVMVELHTELLNKTLAYHLEAADVLQRATLTTVGGQPLYTMAPHDLLLYLCAHGTKHHWARLKWVADVAHVLHGHPELDAEALCQHARALHCERVLLLGLHVAERWLEAPLAPAFRAAITADPMIDELARFIETNWLWTEAGLDRTIRWQQVRFFARTRRRWRDAWPMWIEYLRRGLKPSPQDRAFVDLPRPLTPLYALVRPVRIWRDWRRGPVPESAETAPASTRSDLVSA</sequence>
<proteinExistence type="predicted"/>
<evidence type="ECO:0000313" key="1">
    <source>
        <dbReference type="EMBL" id="PEN08854.1"/>
    </source>
</evidence>
<keyword evidence="2" id="KW-1185">Reference proteome</keyword>
<protein>
    <recommendedName>
        <fullName evidence="3">Nucleotidyltransferase</fullName>
    </recommendedName>
</protein>
<dbReference type="InterPro" id="IPR039498">
    <property type="entry name" value="NTP_transf_5"/>
</dbReference>
<dbReference type="Proteomes" id="UP000221024">
    <property type="component" value="Unassembled WGS sequence"/>
</dbReference>
<accession>A0A2H3NP88</accession>
<dbReference type="AlphaFoldDB" id="A0A2H3NP88"/>
<gene>
    <name evidence="1" type="ORF">CRI93_03645</name>
</gene>
<dbReference type="OrthoDB" id="637487at2"/>
<comment type="caution">
    <text evidence="1">The sequence shown here is derived from an EMBL/GenBank/DDBJ whole genome shotgun (WGS) entry which is preliminary data.</text>
</comment>
<dbReference type="RefSeq" id="WP_098061251.1">
    <property type="nucleotide sequence ID" value="NZ_PDEP01000002.1"/>
</dbReference>